<evidence type="ECO:0000313" key="3">
    <source>
        <dbReference type="EMBL" id="QJF52299.1"/>
    </source>
</evidence>
<organism evidence="3 4">
    <name type="scientific">Roseobacter ponti</name>
    <dbReference type="NCBI Taxonomy" id="1891787"/>
    <lineage>
        <taxon>Bacteria</taxon>
        <taxon>Pseudomonadati</taxon>
        <taxon>Pseudomonadota</taxon>
        <taxon>Alphaproteobacteria</taxon>
        <taxon>Rhodobacterales</taxon>
        <taxon>Roseobacteraceae</taxon>
        <taxon>Roseobacter</taxon>
    </lineage>
</organism>
<dbReference type="Proteomes" id="UP000503308">
    <property type="component" value="Chromosome"/>
</dbReference>
<dbReference type="InterPro" id="IPR028250">
    <property type="entry name" value="DsbDN"/>
</dbReference>
<keyword evidence="1" id="KW-0732">Signal</keyword>
<name>A0A858STM8_9RHOB</name>
<feature type="chain" id="PRO_5032667523" description="Thiol:disulfide interchange protein DsbD N-terminal domain-containing protein" evidence="1">
    <location>
        <begin position="21"/>
        <end position="268"/>
    </location>
</feature>
<feature type="domain" description="Thiol:disulfide interchange protein DsbD N-terminal" evidence="2">
    <location>
        <begin position="39"/>
        <end position="144"/>
    </location>
</feature>
<protein>
    <recommendedName>
        <fullName evidence="2">Thiol:disulfide interchange protein DsbD N-terminal domain-containing protein</fullName>
    </recommendedName>
</protein>
<evidence type="ECO:0000259" key="2">
    <source>
        <dbReference type="Pfam" id="PF11412"/>
    </source>
</evidence>
<gene>
    <name evidence="3" type="ORF">G3256_14500</name>
</gene>
<dbReference type="EMBL" id="CP048788">
    <property type="protein sequence ID" value="QJF52299.1"/>
    <property type="molecule type" value="Genomic_DNA"/>
</dbReference>
<keyword evidence="4" id="KW-1185">Reference proteome</keyword>
<dbReference type="Pfam" id="PF11412">
    <property type="entry name" value="DsbD_N"/>
    <property type="match status" value="1"/>
</dbReference>
<evidence type="ECO:0000313" key="4">
    <source>
        <dbReference type="Proteomes" id="UP000503308"/>
    </source>
</evidence>
<reference evidence="3 4" key="1">
    <citation type="submission" date="2020-02" db="EMBL/GenBank/DDBJ databases">
        <title>Genome sequence of Roseobacter ponti.</title>
        <authorList>
            <person name="Hollensteiner J."/>
            <person name="Schneider D."/>
            <person name="Poehlein A."/>
            <person name="Daniel R."/>
        </authorList>
    </citation>
    <scope>NUCLEOTIDE SEQUENCE [LARGE SCALE GENOMIC DNA]</scope>
    <source>
        <strain evidence="3 4">DSM 106830</strain>
    </source>
</reference>
<proteinExistence type="predicted"/>
<feature type="signal peptide" evidence="1">
    <location>
        <begin position="1"/>
        <end position="20"/>
    </location>
</feature>
<dbReference type="KEGG" id="rpon:G3256_14500"/>
<dbReference type="AlphaFoldDB" id="A0A858STM8"/>
<sequence>MTRFALATAFTALCALPAAAWDGAAAPVTAQVLPGWVTADGTYVAALHLQMAPGWKTYWRAPGDAGIPPSFDWSASRNLGSVSVSWPTPQIFDQNGMRSIGYSGDLVIPLYVSPVTSGQAVDLSVGMDLGVCSDVCVPWQLDMAATLNDTGGKPVPAIAAALAQRPLSAGEAGVTAATCRIEPTSDGLRVEARVSLPAAGGAEVVVLEPGVPGVWVSEAQTRRQGGDVIAVSEMIHARDGAFALDRSAIRITVLGGAHGVDIQGCTPG</sequence>
<evidence type="ECO:0000256" key="1">
    <source>
        <dbReference type="SAM" id="SignalP"/>
    </source>
</evidence>
<dbReference type="RefSeq" id="WP_169641518.1">
    <property type="nucleotide sequence ID" value="NZ_CP048788.1"/>
</dbReference>
<accession>A0A858STM8</accession>